<sequence length="164" mass="17895">MNIGLTLLAGATILLSGSTLGLTFKVGAGVITVLGSARAQRYEEQVTGVPIEHSYIVNGVEFDGYDGFALIDAKGPGYDPLIKGHWSREPKSTYKTDPVTGEVKRVKRGLIDKAKDQVKAVRATGTDTPIQWHIAEKDTFDTLRDKQDWGKFPAEIELIHTPSN</sequence>
<gene>
    <name evidence="2" type="ORF">OFA60_07835</name>
</gene>
<feature type="domain" description="Tox-REase-5" evidence="1">
    <location>
        <begin position="40"/>
        <end position="136"/>
    </location>
</feature>
<evidence type="ECO:0000313" key="3">
    <source>
        <dbReference type="Proteomes" id="UP001163127"/>
    </source>
</evidence>
<evidence type="ECO:0000313" key="2">
    <source>
        <dbReference type="EMBL" id="WAL41989.1"/>
    </source>
</evidence>
<evidence type="ECO:0000259" key="1">
    <source>
        <dbReference type="Pfam" id="PF15648"/>
    </source>
</evidence>
<name>A0AA47IP56_ACTNA</name>
<dbReference type="Proteomes" id="UP001163127">
    <property type="component" value="Chromosome"/>
</dbReference>
<dbReference type="InterPro" id="IPR028904">
    <property type="entry name" value="Tox-REase-5_dom"/>
</dbReference>
<organism evidence="2 3">
    <name type="scientific">Actinomyces naeslundii</name>
    <dbReference type="NCBI Taxonomy" id="1655"/>
    <lineage>
        <taxon>Bacteria</taxon>
        <taxon>Bacillati</taxon>
        <taxon>Actinomycetota</taxon>
        <taxon>Actinomycetes</taxon>
        <taxon>Actinomycetales</taxon>
        <taxon>Actinomycetaceae</taxon>
        <taxon>Actinomyces</taxon>
    </lineage>
</organism>
<reference evidence="2" key="1">
    <citation type="submission" date="2022-11" db="EMBL/GenBank/DDBJ databases">
        <title>Dental biofilm bacteria. Genome sequencing and assembly.</title>
        <authorList>
            <person name="Robertsson C."/>
        </authorList>
    </citation>
    <scope>NUCLEOTIDE SEQUENCE</scope>
    <source>
        <strain evidence="2">CW</strain>
    </source>
</reference>
<protein>
    <submittedName>
        <fullName evidence="2">Tox-REase-5 domain-containing protein</fullName>
    </submittedName>
</protein>
<dbReference type="EMBL" id="CP113787">
    <property type="protein sequence ID" value="WAL41989.1"/>
    <property type="molecule type" value="Genomic_DNA"/>
</dbReference>
<dbReference type="AlphaFoldDB" id="A0AA47IP56"/>
<proteinExistence type="predicted"/>
<dbReference type="Pfam" id="PF15648">
    <property type="entry name" value="Tox-REase-5"/>
    <property type="match status" value="1"/>
</dbReference>
<dbReference type="RefSeq" id="WP_076136335.1">
    <property type="nucleotide sequence ID" value="NZ_CP113787.1"/>
</dbReference>
<accession>A0AA47IP56</accession>